<keyword evidence="5 6" id="KW-0472">Membrane</keyword>
<gene>
    <name evidence="8" type="primary">yicL_2</name>
    <name evidence="8" type="ORF">SDC9_45424</name>
</gene>
<feature type="domain" description="EamA" evidence="7">
    <location>
        <begin position="160"/>
        <end position="290"/>
    </location>
</feature>
<protein>
    <submittedName>
        <fullName evidence="8">Putative inner membrane transporter YicL</fullName>
    </submittedName>
</protein>
<keyword evidence="2" id="KW-1003">Cell membrane</keyword>
<name>A0A644W6J9_9ZZZZ</name>
<dbReference type="PANTHER" id="PTHR32322">
    <property type="entry name" value="INNER MEMBRANE TRANSPORTER"/>
    <property type="match status" value="1"/>
</dbReference>
<feature type="transmembrane region" description="Helical" evidence="6">
    <location>
        <begin position="36"/>
        <end position="55"/>
    </location>
</feature>
<proteinExistence type="predicted"/>
<comment type="subcellular location">
    <subcellularLocation>
        <location evidence="1">Cell membrane</location>
        <topology evidence="1">Multi-pass membrane protein</topology>
    </subcellularLocation>
</comment>
<organism evidence="8">
    <name type="scientific">bioreactor metagenome</name>
    <dbReference type="NCBI Taxonomy" id="1076179"/>
    <lineage>
        <taxon>unclassified sequences</taxon>
        <taxon>metagenomes</taxon>
        <taxon>ecological metagenomes</taxon>
    </lineage>
</organism>
<feature type="transmembrane region" description="Helical" evidence="6">
    <location>
        <begin position="100"/>
        <end position="120"/>
    </location>
</feature>
<evidence type="ECO:0000256" key="3">
    <source>
        <dbReference type="ARBA" id="ARBA00022692"/>
    </source>
</evidence>
<feature type="transmembrane region" description="Helical" evidence="6">
    <location>
        <begin position="76"/>
        <end position="94"/>
    </location>
</feature>
<evidence type="ECO:0000256" key="1">
    <source>
        <dbReference type="ARBA" id="ARBA00004651"/>
    </source>
</evidence>
<dbReference type="InterPro" id="IPR037185">
    <property type="entry name" value="EmrE-like"/>
</dbReference>
<feature type="domain" description="EamA" evidence="7">
    <location>
        <begin position="7"/>
        <end position="145"/>
    </location>
</feature>
<dbReference type="InterPro" id="IPR050638">
    <property type="entry name" value="AA-Vitamin_Transporters"/>
</dbReference>
<evidence type="ECO:0000256" key="2">
    <source>
        <dbReference type="ARBA" id="ARBA00022475"/>
    </source>
</evidence>
<feature type="transmembrane region" description="Helical" evidence="6">
    <location>
        <begin position="127"/>
        <end position="145"/>
    </location>
</feature>
<sequence length="294" mass="33075">MQSSRSKGIYMILVGASLWGASGTAVQYLFEQKHLSPDWLLMVRMIVAGLIMLIYDKYAGRDIWAIWRHPTHRYKIIIYAIIGMFMTQYGYFIAIQYGNAATATVLQYLMPVIVLVYSLWRTKHFPGKIEVTAVFLATMGTYLLVTKGNWDTLAISQQTLFWGILSAFAMAFYTLYPREMLKTYSSTMVIGWSMFIGGIFINVFLQPWPFIGIMDFGTVIGMTVLILFGTLIAFYCYLDSTKYIKASEVGALASVEPLSSVLLAIVILHVDFGLAEILGVACIISTVFLLARQK</sequence>
<dbReference type="EMBL" id="VSSQ01000652">
    <property type="protein sequence ID" value="MPL99208.1"/>
    <property type="molecule type" value="Genomic_DNA"/>
</dbReference>
<dbReference type="PANTHER" id="PTHR32322:SF18">
    <property type="entry name" value="S-ADENOSYLMETHIONINE_S-ADENOSYLHOMOCYSTEINE TRANSPORTER"/>
    <property type="match status" value="1"/>
</dbReference>
<dbReference type="AlphaFoldDB" id="A0A644W6J9"/>
<evidence type="ECO:0000259" key="7">
    <source>
        <dbReference type="Pfam" id="PF00892"/>
    </source>
</evidence>
<keyword evidence="3 6" id="KW-0812">Transmembrane</keyword>
<evidence type="ECO:0000313" key="8">
    <source>
        <dbReference type="EMBL" id="MPL99208.1"/>
    </source>
</evidence>
<keyword evidence="4 6" id="KW-1133">Transmembrane helix</keyword>
<dbReference type="SUPFAM" id="SSF103481">
    <property type="entry name" value="Multidrug resistance efflux transporter EmrE"/>
    <property type="match status" value="2"/>
</dbReference>
<feature type="transmembrane region" description="Helical" evidence="6">
    <location>
        <begin position="160"/>
        <end position="176"/>
    </location>
</feature>
<feature type="transmembrane region" description="Helical" evidence="6">
    <location>
        <begin position="249"/>
        <end position="268"/>
    </location>
</feature>
<feature type="transmembrane region" description="Helical" evidence="6">
    <location>
        <begin position="188"/>
        <end position="205"/>
    </location>
</feature>
<reference evidence="8" key="1">
    <citation type="submission" date="2019-08" db="EMBL/GenBank/DDBJ databases">
        <authorList>
            <person name="Kucharzyk K."/>
            <person name="Murdoch R.W."/>
            <person name="Higgins S."/>
            <person name="Loffler F."/>
        </authorList>
    </citation>
    <scope>NUCLEOTIDE SEQUENCE</scope>
</reference>
<accession>A0A644W6J9</accession>
<evidence type="ECO:0000256" key="6">
    <source>
        <dbReference type="SAM" id="Phobius"/>
    </source>
</evidence>
<feature type="transmembrane region" description="Helical" evidence="6">
    <location>
        <begin position="274"/>
        <end position="291"/>
    </location>
</feature>
<dbReference type="GO" id="GO:0005886">
    <property type="term" value="C:plasma membrane"/>
    <property type="evidence" value="ECO:0007669"/>
    <property type="project" value="UniProtKB-SubCell"/>
</dbReference>
<comment type="caution">
    <text evidence="8">The sequence shown here is derived from an EMBL/GenBank/DDBJ whole genome shotgun (WGS) entry which is preliminary data.</text>
</comment>
<dbReference type="Pfam" id="PF00892">
    <property type="entry name" value="EamA"/>
    <property type="match status" value="2"/>
</dbReference>
<feature type="transmembrane region" description="Helical" evidence="6">
    <location>
        <begin position="211"/>
        <end position="237"/>
    </location>
</feature>
<evidence type="ECO:0000256" key="4">
    <source>
        <dbReference type="ARBA" id="ARBA00022989"/>
    </source>
</evidence>
<dbReference type="InterPro" id="IPR000620">
    <property type="entry name" value="EamA_dom"/>
</dbReference>
<dbReference type="Gene3D" id="1.10.3730.20">
    <property type="match status" value="1"/>
</dbReference>
<feature type="transmembrane region" description="Helical" evidence="6">
    <location>
        <begin position="9"/>
        <end position="30"/>
    </location>
</feature>
<evidence type="ECO:0000256" key="5">
    <source>
        <dbReference type="ARBA" id="ARBA00023136"/>
    </source>
</evidence>